<keyword evidence="1" id="KW-0472">Membrane</keyword>
<name>A0A0D0C3D8_9AGAM</name>
<reference evidence="3" key="2">
    <citation type="submission" date="2015-01" db="EMBL/GenBank/DDBJ databases">
        <title>Evolutionary Origins and Diversification of the Mycorrhizal Mutualists.</title>
        <authorList>
            <consortium name="DOE Joint Genome Institute"/>
            <consortium name="Mycorrhizal Genomics Consortium"/>
            <person name="Kohler A."/>
            <person name="Kuo A."/>
            <person name="Nagy L.G."/>
            <person name="Floudas D."/>
            <person name="Copeland A."/>
            <person name="Barry K.W."/>
            <person name="Cichocki N."/>
            <person name="Veneault-Fourrey C."/>
            <person name="LaButti K."/>
            <person name="Lindquist E.A."/>
            <person name="Lipzen A."/>
            <person name="Lundell T."/>
            <person name="Morin E."/>
            <person name="Murat C."/>
            <person name="Riley R."/>
            <person name="Ohm R."/>
            <person name="Sun H."/>
            <person name="Tunlid A."/>
            <person name="Henrissat B."/>
            <person name="Grigoriev I.V."/>
            <person name="Hibbett D.S."/>
            <person name="Martin F."/>
        </authorList>
    </citation>
    <scope>NUCLEOTIDE SEQUENCE [LARGE SCALE GENOMIC DNA]</scope>
    <source>
        <strain evidence="3">Ve08.2h10</strain>
    </source>
</reference>
<dbReference type="OrthoDB" id="3197626at2759"/>
<feature type="transmembrane region" description="Helical" evidence="1">
    <location>
        <begin position="20"/>
        <end position="42"/>
    </location>
</feature>
<sequence length="336" mass="37412">MPNWQSDSELATDSLIFIKLMHALTGLYAWECIISLDFDWAVLTGKKKFRWPMICYFAGRYLLLFAMISALIGLDIPIEVNCEGLYVFSQFAGDAAVGLACINLSLRTIAIWSHDKWIIGILVLIILGHWSLILQGVPVSATWVPGIGCTLVEGNTTIAAATFIYSMCFDFVVLCLTAYKLVWSPRRTGSFALHTKLVRMIFNDGLVYFIIAFLANITATVFMILNLNAVMSVLFNPPAVIASTIAASWAVRRLYNFDLGAPEVYDSDQQPSVVFRNPHPSQVRRLSREPAAIHVEMDTFSQAHPCSNLEAHGTTKPGCDSLSFNVDDEQKRARVF</sequence>
<accession>A0A0D0C3D8</accession>
<proteinExistence type="predicted"/>
<reference evidence="2 3" key="1">
    <citation type="submission" date="2014-04" db="EMBL/GenBank/DDBJ databases">
        <authorList>
            <consortium name="DOE Joint Genome Institute"/>
            <person name="Kuo A."/>
            <person name="Kohler A."/>
            <person name="Jargeat P."/>
            <person name="Nagy L.G."/>
            <person name="Floudas D."/>
            <person name="Copeland A."/>
            <person name="Barry K.W."/>
            <person name="Cichocki N."/>
            <person name="Veneault-Fourrey C."/>
            <person name="LaButti K."/>
            <person name="Lindquist E.A."/>
            <person name="Lipzen A."/>
            <person name="Lundell T."/>
            <person name="Morin E."/>
            <person name="Murat C."/>
            <person name="Sun H."/>
            <person name="Tunlid A."/>
            <person name="Henrissat B."/>
            <person name="Grigoriev I.V."/>
            <person name="Hibbett D.S."/>
            <person name="Martin F."/>
            <person name="Nordberg H.P."/>
            <person name="Cantor M.N."/>
            <person name="Hua S.X."/>
        </authorList>
    </citation>
    <scope>NUCLEOTIDE SEQUENCE [LARGE SCALE GENOMIC DNA]</scope>
    <source>
        <strain evidence="2 3">Ve08.2h10</strain>
    </source>
</reference>
<evidence type="ECO:0000313" key="3">
    <source>
        <dbReference type="Proteomes" id="UP000054538"/>
    </source>
</evidence>
<feature type="transmembrane region" description="Helical" evidence="1">
    <location>
        <begin position="206"/>
        <end position="227"/>
    </location>
</feature>
<dbReference type="InParanoid" id="A0A0D0C3D8"/>
<evidence type="ECO:0008006" key="4">
    <source>
        <dbReference type="Google" id="ProtNLM"/>
    </source>
</evidence>
<dbReference type="EMBL" id="KN826878">
    <property type="protein sequence ID" value="KIK77687.1"/>
    <property type="molecule type" value="Genomic_DNA"/>
</dbReference>
<keyword evidence="1" id="KW-1133">Transmembrane helix</keyword>
<keyword evidence="3" id="KW-1185">Reference proteome</keyword>
<evidence type="ECO:0000256" key="1">
    <source>
        <dbReference type="SAM" id="Phobius"/>
    </source>
</evidence>
<feature type="transmembrane region" description="Helical" evidence="1">
    <location>
        <begin position="118"/>
        <end position="137"/>
    </location>
</feature>
<evidence type="ECO:0000313" key="2">
    <source>
        <dbReference type="EMBL" id="KIK77687.1"/>
    </source>
</evidence>
<protein>
    <recommendedName>
        <fullName evidence="4">Transmembrane protein</fullName>
    </recommendedName>
</protein>
<feature type="transmembrane region" description="Helical" evidence="1">
    <location>
        <begin position="86"/>
        <end position="106"/>
    </location>
</feature>
<feature type="transmembrane region" description="Helical" evidence="1">
    <location>
        <begin position="157"/>
        <end position="179"/>
    </location>
</feature>
<gene>
    <name evidence="2" type="ORF">PAXRUDRAFT_367124</name>
</gene>
<feature type="transmembrane region" description="Helical" evidence="1">
    <location>
        <begin position="54"/>
        <end position="74"/>
    </location>
</feature>
<keyword evidence="1" id="KW-0812">Transmembrane</keyword>
<dbReference type="AlphaFoldDB" id="A0A0D0C3D8"/>
<dbReference type="HOGENOM" id="CLU_059054_1_1_1"/>
<organism evidence="2 3">
    <name type="scientific">Paxillus rubicundulus Ve08.2h10</name>
    <dbReference type="NCBI Taxonomy" id="930991"/>
    <lineage>
        <taxon>Eukaryota</taxon>
        <taxon>Fungi</taxon>
        <taxon>Dikarya</taxon>
        <taxon>Basidiomycota</taxon>
        <taxon>Agaricomycotina</taxon>
        <taxon>Agaricomycetes</taxon>
        <taxon>Agaricomycetidae</taxon>
        <taxon>Boletales</taxon>
        <taxon>Paxilineae</taxon>
        <taxon>Paxillaceae</taxon>
        <taxon>Paxillus</taxon>
    </lineage>
</organism>
<dbReference type="Proteomes" id="UP000054538">
    <property type="component" value="Unassembled WGS sequence"/>
</dbReference>
<feature type="transmembrane region" description="Helical" evidence="1">
    <location>
        <begin position="233"/>
        <end position="251"/>
    </location>
</feature>